<evidence type="ECO:0000313" key="4">
    <source>
        <dbReference type="EMBL" id="RJG49917.1"/>
    </source>
</evidence>
<dbReference type="InterPro" id="IPR003321">
    <property type="entry name" value="Cyt_c552"/>
</dbReference>
<accession>A0A418YHV6</accession>
<reference evidence="4 5" key="1">
    <citation type="submission" date="2018-09" db="EMBL/GenBank/DDBJ databases">
        <authorList>
            <person name="Wang F."/>
        </authorList>
    </citation>
    <scope>NUCLEOTIDE SEQUENCE [LARGE SCALE GENOMIC DNA]</scope>
    <source>
        <strain evidence="4 5">PLHSC7-2</strain>
    </source>
</reference>
<evidence type="ECO:0000313" key="5">
    <source>
        <dbReference type="Proteomes" id="UP000283255"/>
    </source>
</evidence>
<name>A0A418YHV6_9GAMM</name>
<dbReference type="InterPro" id="IPR036280">
    <property type="entry name" value="Multihaem_cyt_sf"/>
</dbReference>
<feature type="domain" description="Cytochrome c-552/4" evidence="3">
    <location>
        <begin position="33"/>
        <end position="59"/>
    </location>
</feature>
<dbReference type="EMBL" id="QZCH01000003">
    <property type="protein sequence ID" value="RJG49917.1"/>
    <property type="molecule type" value="Genomic_DNA"/>
</dbReference>
<sequence>MLLIRPVIALLCWVGLVVPVVADDLSYVGNASCGECHAEQMQLWQGSHHAKAMQAATSKTVLGDFNQTRFEGAGGWTEFNQDEKGYYLTTGPLGQAGKRFEVPYVFGYYPLQQVLVDIGQGRLQAYTVAWDARPKDEGGQRWYSLYQDTHSHASPFYWQGQFNNWNARCAQCHSTDLQRGYDVATDSYHTQWSEINVSCEACHGKASNHVKLKQANKEAVNSGFAKAQFKQGLWAFSPDQLTAKLVGSKPATIEHGQPGQCIACHSRRVAITDGNDPSQFNQDYIPRLALPDLYHSDGQILDEVYIYGSFSQSKMAAAGVVCSDCHDPHSAKVKMLDNNLCAQCHLPTEYDTPKHTLHEADSTGGVCIDCHMPSQRYMGVDDRRDHSFKVPNPWVSEALDTPDVCLNCHQDKDSAWSQQILKDKKAKVFGHYDDIGSALLLAQTDAIKGQAHLAQLIKDEQQPPMRRAVLLSHLDLSSVSHLEVLHSAANSEQTLVKLGVISALESAPSNVQVQIGFGLLYDQDKNVRMQAMRLLAPLFRREVPAKAQQKLQQVVTEAITTYQGQQDLLSAQLALADIAYKVGQLPQAQLHYENALQLQPQFLPAKLNLASILREQGQLALASQLLNDILSIEPEHAMALHNLGLVYTIEKRWSQALPALAKAAQLEPQHPRFGFVYLLALEAAGEITTAQEQLARLQALTPDDPALQKVKQRLSHAAP</sequence>
<dbReference type="GO" id="GO:0042279">
    <property type="term" value="F:nitrite reductase (cytochrome, ammonia-forming) activity"/>
    <property type="evidence" value="ECO:0007669"/>
    <property type="project" value="InterPro"/>
</dbReference>
<evidence type="ECO:0000256" key="2">
    <source>
        <dbReference type="PROSITE-ProRule" id="PRU00339"/>
    </source>
</evidence>
<dbReference type="Gene3D" id="1.25.40.10">
    <property type="entry name" value="Tetratricopeptide repeat domain"/>
    <property type="match status" value="1"/>
</dbReference>
<keyword evidence="1" id="KW-0732">Signal</keyword>
<dbReference type="PANTHER" id="PTHR35038">
    <property type="entry name" value="DISSIMILATORY SULFITE REDUCTASE SIRA"/>
    <property type="match status" value="1"/>
</dbReference>
<dbReference type="OrthoDB" id="9814800at2"/>
<organism evidence="4 5">
    <name type="scientific">Motilimonas pumila</name>
    <dbReference type="NCBI Taxonomy" id="2303987"/>
    <lineage>
        <taxon>Bacteria</taxon>
        <taxon>Pseudomonadati</taxon>
        <taxon>Pseudomonadota</taxon>
        <taxon>Gammaproteobacteria</taxon>
        <taxon>Alteromonadales</taxon>
        <taxon>Alteromonadales genera incertae sedis</taxon>
        <taxon>Motilimonas</taxon>
    </lineage>
</organism>
<dbReference type="Gene3D" id="1.10.1130.10">
    <property type="entry name" value="Flavocytochrome C3, Chain A"/>
    <property type="match status" value="2"/>
</dbReference>
<evidence type="ECO:0000256" key="1">
    <source>
        <dbReference type="ARBA" id="ARBA00022729"/>
    </source>
</evidence>
<dbReference type="Pfam" id="PF13435">
    <property type="entry name" value="Cytochrome_C554"/>
    <property type="match status" value="2"/>
</dbReference>
<reference evidence="4 5" key="2">
    <citation type="submission" date="2019-01" db="EMBL/GenBank/DDBJ databases">
        <title>Motilimonas pumilus sp. nov., isolated from the gut of sea cucumber (Apostichopus japonicus).</title>
        <authorList>
            <person name="Wang F.-Q."/>
            <person name="Ren L.-H."/>
            <person name="Lin Y.-W."/>
            <person name="Sun G.-H."/>
            <person name="Du Z.-J."/>
            <person name="Zhao J.-X."/>
            <person name="Liu X.-J."/>
            <person name="Liu L.-J."/>
        </authorList>
    </citation>
    <scope>NUCLEOTIDE SEQUENCE [LARGE SCALE GENOMIC DNA]</scope>
    <source>
        <strain evidence="4 5">PLHSC7-2</strain>
    </source>
</reference>
<dbReference type="GO" id="GO:0042597">
    <property type="term" value="C:periplasmic space"/>
    <property type="evidence" value="ECO:0007669"/>
    <property type="project" value="InterPro"/>
</dbReference>
<keyword evidence="5" id="KW-1185">Reference proteome</keyword>
<dbReference type="Pfam" id="PF14559">
    <property type="entry name" value="TPR_19"/>
    <property type="match status" value="2"/>
</dbReference>
<dbReference type="PANTHER" id="PTHR35038:SF8">
    <property type="entry name" value="C-TYPE POLYHEME CYTOCHROME OMCC"/>
    <property type="match status" value="1"/>
</dbReference>
<dbReference type="InterPro" id="IPR051829">
    <property type="entry name" value="Multiheme_Cytochr_ET"/>
</dbReference>
<dbReference type="Proteomes" id="UP000283255">
    <property type="component" value="Unassembled WGS sequence"/>
</dbReference>
<dbReference type="SUPFAM" id="SSF48452">
    <property type="entry name" value="TPR-like"/>
    <property type="match status" value="1"/>
</dbReference>
<protein>
    <submittedName>
        <fullName evidence="4">Ammonia-forming cytochrome c nitrite reductase subunit c552</fullName>
    </submittedName>
</protein>
<dbReference type="InterPro" id="IPR019734">
    <property type="entry name" value="TPR_rpt"/>
</dbReference>
<dbReference type="SUPFAM" id="SSF48695">
    <property type="entry name" value="Multiheme cytochromes"/>
    <property type="match status" value="1"/>
</dbReference>
<dbReference type="SMART" id="SM00028">
    <property type="entry name" value="TPR"/>
    <property type="match status" value="3"/>
</dbReference>
<proteinExistence type="predicted"/>
<comment type="caution">
    <text evidence="4">The sequence shown here is derived from an EMBL/GenBank/DDBJ whole genome shotgun (WGS) entry which is preliminary data.</text>
</comment>
<dbReference type="Pfam" id="PF02335">
    <property type="entry name" value="Cytochrom_C552"/>
    <property type="match status" value="1"/>
</dbReference>
<dbReference type="RefSeq" id="WP_119909563.1">
    <property type="nucleotide sequence ID" value="NZ_QZCH01000003.1"/>
</dbReference>
<dbReference type="InterPro" id="IPR023155">
    <property type="entry name" value="Cyt_c-552/4"/>
</dbReference>
<gene>
    <name evidence="4" type="ORF">D1Z90_04545</name>
</gene>
<feature type="repeat" description="TPR" evidence="2">
    <location>
        <begin position="569"/>
        <end position="602"/>
    </location>
</feature>
<keyword evidence="2" id="KW-0802">TPR repeat</keyword>
<dbReference type="InterPro" id="IPR011990">
    <property type="entry name" value="TPR-like_helical_dom_sf"/>
</dbReference>
<dbReference type="PROSITE" id="PS50005">
    <property type="entry name" value="TPR"/>
    <property type="match status" value="2"/>
</dbReference>
<feature type="domain" description="Cytochrome c-552/4" evidence="3">
    <location>
        <begin position="164"/>
        <end position="204"/>
    </location>
</feature>
<evidence type="ECO:0000259" key="3">
    <source>
        <dbReference type="Pfam" id="PF13435"/>
    </source>
</evidence>
<dbReference type="AlphaFoldDB" id="A0A418YHV6"/>
<feature type="repeat" description="TPR" evidence="2">
    <location>
        <begin position="637"/>
        <end position="670"/>
    </location>
</feature>